<dbReference type="GO" id="GO:0016740">
    <property type="term" value="F:transferase activity"/>
    <property type="evidence" value="ECO:0007669"/>
    <property type="project" value="UniProtKB-KW"/>
</dbReference>
<dbReference type="InterPro" id="IPR029044">
    <property type="entry name" value="Nucleotide-diphossugar_trans"/>
</dbReference>
<proteinExistence type="predicted"/>
<dbReference type="CDD" id="cd06532">
    <property type="entry name" value="Glyco_transf_25"/>
    <property type="match status" value="1"/>
</dbReference>
<gene>
    <name evidence="2" type="ORF">UFOVP699_274</name>
</gene>
<feature type="domain" description="Glycosyl transferase family 25" evidence="1">
    <location>
        <begin position="20"/>
        <end position="197"/>
    </location>
</feature>
<keyword evidence="2" id="KW-0808">Transferase</keyword>
<organism evidence="2">
    <name type="scientific">uncultured Caudovirales phage</name>
    <dbReference type="NCBI Taxonomy" id="2100421"/>
    <lineage>
        <taxon>Viruses</taxon>
        <taxon>Duplodnaviria</taxon>
        <taxon>Heunggongvirae</taxon>
        <taxon>Uroviricota</taxon>
        <taxon>Caudoviricetes</taxon>
        <taxon>Peduoviridae</taxon>
        <taxon>Maltschvirus</taxon>
        <taxon>Maltschvirus maltsch</taxon>
    </lineage>
</organism>
<name>A0A6J5NR15_9CAUD</name>
<dbReference type="InterPro" id="IPR002654">
    <property type="entry name" value="Glyco_trans_25"/>
</dbReference>
<protein>
    <submittedName>
        <fullName evidence="2">COG3306 Glycosyltransferase involved in LPS biosynthesis</fullName>
    </submittedName>
</protein>
<accession>A0A6J5NR15</accession>
<evidence type="ECO:0000259" key="1">
    <source>
        <dbReference type="Pfam" id="PF01755"/>
    </source>
</evidence>
<reference evidence="2" key="1">
    <citation type="submission" date="2020-04" db="EMBL/GenBank/DDBJ databases">
        <authorList>
            <person name="Chiriac C."/>
            <person name="Salcher M."/>
            <person name="Ghai R."/>
            <person name="Kavagutti S V."/>
        </authorList>
    </citation>
    <scope>NUCLEOTIDE SEQUENCE</scope>
</reference>
<dbReference type="EMBL" id="LR796670">
    <property type="protein sequence ID" value="CAB4159538.1"/>
    <property type="molecule type" value="Genomic_DNA"/>
</dbReference>
<sequence>MVHVGSIKKIILMTLNFFFDKIYVINLERRKDRYLQVCAELNKYQIDFEIFKAIDGNPGINLSADHPLKNKPGAVGCILSHVKILEEAKKLNLKNVLILEDDVEFYPDYLEKFKKAASNLPSDWDLFYLSGNTDSDKLQHFSGNIFRCFGTFTTHAYAVNNNMFDEIIEGQLKLEHPADVFYNKITLPKCKGYIIRPYLCRQRASHSDIVNGFRNYDLK</sequence>
<dbReference type="Gene3D" id="3.90.550.10">
    <property type="entry name" value="Spore Coat Polysaccharide Biosynthesis Protein SpsA, Chain A"/>
    <property type="match status" value="1"/>
</dbReference>
<evidence type="ECO:0000313" key="2">
    <source>
        <dbReference type="EMBL" id="CAB4159538.1"/>
    </source>
</evidence>
<dbReference type="Pfam" id="PF01755">
    <property type="entry name" value="Glyco_transf_25"/>
    <property type="match status" value="1"/>
</dbReference>